<proteinExistence type="predicted"/>
<evidence type="ECO:0000313" key="1">
    <source>
        <dbReference type="EMBL" id="VDM71014.1"/>
    </source>
</evidence>
<dbReference type="AlphaFoldDB" id="A0A3P7IZ98"/>
<accession>A0A3P7IZ98</accession>
<name>A0A3P7IZ98_STRVU</name>
<gene>
    <name evidence="1" type="ORF">SVUK_LOCUS6012</name>
</gene>
<dbReference type="EMBL" id="UYYB01018501">
    <property type="protein sequence ID" value="VDM71014.1"/>
    <property type="molecule type" value="Genomic_DNA"/>
</dbReference>
<organism evidence="1 2">
    <name type="scientific">Strongylus vulgaris</name>
    <name type="common">Blood worm</name>
    <dbReference type="NCBI Taxonomy" id="40348"/>
    <lineage>
        <taxon>Eukaryota</taxon>
        <taxon>Metazoa</taxon>
        <taxon>Ecdysozoa</taxon>
        <taxon>Nematoda</taxon>
        <taxon>Chromadorea</taxon>
        <taxon>Rhabditida</taxon>
        <taxon>Rhabditina</taxon>
        <taxon>Rhabditomorpha</taxon>
        <taxon>Strongyloidea</taxon>
        <taxon>Strongylidae</taxon>
        <taxon>Strongylus</taxon>
    </lineage>
</organism>
<keyword evidence="2" id="KW-1185">Reference proteome</keyword>
<evidence type="ECO:0000313" key="2">
    <source>
        <dbReference type="Proteomes" id="UP000270094"/>
    </source>
</evidence>
<protein>
    <submittedName>
        <fullName evidence="1">Uncharacterized protein</fullName>
    </submittedName>
</protein>
<reference evidence="1 2" key="1">
    <citation type="submission" date="2018-11" db="EMBL/GenBank/DDBJ databases">
        <authorList>
            <consortium name="Pathogen Informatics"/>
        </authorList>
    </citation>
    <scope>NUCLEOTIDE SEQUENCE [LARGE SCALE GENOMIC DNA]</scope>
</reference>
<sequence length="299" mass="30689">MMNGEVVGSGFGGVSVNFVELAEVIVGFEVDIGLVGPEKFVTGSEKPETFVAVLVGTDVVVISSDGLVVSTDVDFVFVAGSEDFVMSVIGSIVLEVLVAGSEGLGVSVTVGPDVLVENSVKDTIVTGVLVARSGVPGVSVTVPVGSSVHEADVESFGVSVKVVVASGVFEADVECAGVLVTVVVGPNVPEGISDGPNFYARHMLLELACKEVPGVFVTVVVDSGVFETTVVVFGFSVKVVVSFGVFEANDEISGVSVIDVVGPNVSEGISDGPEIFMQGTVVVGVSMYRGTRRFRDSRC</sequence>
<dbReference type="Proteomes" id="UP000270094">
    <property type="component" value="Unassembled WGS sequence"/>
</dbReference>